<dbReference type="Pfam" id="PF20430">
    <property type="entry name" value="Eplus_motif"/>
    <property type="match status" value="1"/>
</dbReference>
<dbReference type="Gene3D" id="6.10.280.150">
    <property type="match status" value="1"/>
</dbReference>
<feature type="repeat" description="PPR" evidence="3">
    <location>
        <begin position="173"/>
        <end position="207"/>
    </location>
</feature>
<dbReference type="GO" id="GO:0003723">
    <property type="term" value="F:RNA binding"/>
    <property type="evidence" value="ECO:0007669"/>
    <property type="project" value="InterPro"/>
</dbReference>
<dbReference type="PROSITE" id="PS51375">
    <property type="entry name" value="PPR"/>
    <property type="match status" value="3"/>
</dbReference>
<dbReference type="GO" id="GO:0071933">
    <property type="term" value="F:Arp2/3 complex binding"/>
    <property type="evidence" value="ECO:0000318"/>
    <property type="project" value="GO_Central"/>
</dbReference>
<keyword evidence="2" id="KW-0677">Repeat</keyword>
<dbReference type="Pfam" id="PF13041">
    <property type="entry name" value="PPR_2"/>
    <property type="match status" value="2"/>
</dbReference>
<evidence type="ECO:0000256" key="3">
    <source>
        <dbReference type="PROSITE-ProRule" id="PRU00708"/>
    </source>
</evidence>
<feature type="domain" description="DYW" evidence="4">
    <location>
        <begin position="388"/>
        <end position="475"/>
    </location>
</feature>
<dbReference type="FunFam" id="1.25.40.10:FF:000450">
    <property type="entry name" value="Putative pentatricopeptide repeat-containing protein"/>
    <property type="match status" value="1"/>
</dbReference>
<evidence type="ECO:0000256" key="2">
    <source>
        <dbReference type="ARBA" id="ARBA00022737"/>
    </source>
</evidence>
<dbReference type="PANTHER" id="PTHR47926">
    <property type="entry name" value="PENTATRICOPEPTIDE REPEAT-CONTAINING PROTEIN"/>
    <property type="match status" value="1"/>
</dbReference>
<reference evidence="5" key="1">
    <citation type="submission" date="2016-02" db="EMBL/GenBank/DDBJ databases">
        <title>WGS assembly of Manihot esculenta.</title>
        <authorList>
            <person name="Bredeson J.V."/>
            <person name="Prochnik S.E."/>
            <person name="Lyons J.B."/>
            <person name="Schmutz J."/>
            <person name="Grimwood J."/>
            <person name="Vrebalov J."/>
            <person name="Bart R.S."/>
            <person name="Amuge T."/>
            <person name="Ferguson M.E."/>
            <person name="Green R."/>
            <person name="Putnam N."/>
            <person name="Stites J."/>
            <person name="Rounsley S."/>
            <person name="Rokhsar D.S."/>
        </authorList>
    </citation>
    <scope>NUCLEOTIDE SEQUENCE [LARGE SCALE GENOMIC DNA]</scope>
    <source>
        <tissue evidence="5">Leaf</tissue>
    </source>
</reference>
<dbReference type="GO" id="GO:0034237">
    <property type="term" value="F:protein kinase A regulatory subunit binding"/>
    <property type="evidence" value="ECO:0000318"/>
    <property type="project" value="GO_Central"/>
</dbReference>
<dbReference type="PANTHER" id="PTHR47926:SF446">
    <property type="entry name" value="PENTACOTRIPEPTIDE-REPEAT REGION OF PRORP DOMAIN-CONTAINING PROTEIN"/>
    <property type="match status" value="1"/>
</dbReference>
<dbReference type="GO" id="GO:0008270">
    <property type="term" value="F:zinc ion binding"/>
    <property type="evidence" value="ECO:0007669"/>
    <property type="project" value="InterPro"/>
</dbReference>
<proteinExistence type="inferred from homology"/>
<evidence type="ECO:0000256" key="1">
    <source>
        <dbReference type="ARBA" id="ARBA00006643"/>
    </source>
</evidence>
<dbReference type="EMBL" id="CM004395">
    <property type="protein sequence ID" value="OAY41584.1"/>
    <property type="molecule type" value="Genomic_DNA"/>
</dbReference>
<dbReference type="InterPro" id="IPR011990">
    <property type="entry name" value="TPR-like_helical_dom_sf"/>
</dbReference>
<dbReference type="GO" id="GO:0009451">
    <property type="term" value="P:RNA modification"/>
    <property type="evidence" value="ECO:0007669"/>
    <property type="project" value="InterPro"/>
</dbReference>
<gene>
    <name evidence="5" type="ORF">MANES_09G113400</name>
</gene>
<dbReference type="FunFam" id="1.25.40.10:FF:000184">
    <property type="entry name" value="Pentatricopeptide repeat-containing protein, chloroplastic"/>
    <property type="match status" value="1"/>
</dbReference>
<feature type="repeat" description="PPR" evidence="3">
    <location>
        <begin position="41"/>
        <end position="71"/>
    </location>
</feature>
<dbReference type="Pfam" id="PF14432">
    <property type="entry name" value="DYW_deaminase"/>
    <property type="match status" value="1"/>
</dbReference>
<dbReference type="Pfam" id="PF01535">
    <property type="entry name" value="PPR"/>
    <property type="match status" value="2"/>
</dbReference>
<dbReference type="InterPro" id="IPR046848">
    <property type="entry name" value="E_motif"/>
</dbReference>
<dbReference type="Pfam" id="PF20431">
    <property type="entry name" value="E_motif"/>
    <property type="match status" value="1"/>
</dbReference>
<dbReference type="Gene3D" id="1.25.40.10">
    <property type="entry name" value="Tetratricopeptide repeat domain"/>
    <property type="match status" value="2"/>
</dbReference>
<accession>A0A2C9VB48</accession>
<dbReference type="InterPro" id="IPR046960">
    <property type="entry name" value="PPR_At4g14850-like_plant"/>
</dbReference>
<organism evidence="5">
    <name type="scientific">Manihot esculenta</name>
    <name type="common">Cassava</name>
    <name type="synonym">Jatropha manihot</name>
    <dbReference type="NCBI Taxonomy" id="3983"/>
    <lineage>
        <taxon>Eukaryota</taxon>
        <taxon>Viridiplantae</taxon>
        <taxon>Streptophyta</taxon>
        <taxon>Embryophyta</taxon>
        <taxon>Tracheophyta</taxon>
        <taxon>Spermatophyta</taxon>
        <taxon>Magnoliopsida</taxon>
        <taxon>eudicotyledons</taxon>
        <taxon>Gunneridae</taxon>
        <taxon>Pentapetalae</taxon>
        <taxon>rosids</taxon>
        <taxon>fabids</taxon>
        <taxon>Malpighiales</taxon>
        <taxon>Euphorbiaceae</taxon>
        <taxon>Crotonoideae</taxon>
        <taxon>Manihoteae</taxon>
        <taxon>Manihot</taxon>
    </lineage>
</organism>
<protein>
    <recommendedName>
        <fullName evidence="4">DYW domain-containing protein</fullName>
    </recommendedName>
</protein>
<feature type="repeat" description="PPR" evidence="3">
    <location>
        <begin position="72"/>
        <end position="106"/>
    </location>
</feature>
<dbReference type="NCBIfam" id="TIGR00756">
    <property type="entry name" value="PPR"/>
    <property type="match status" value="3"/>
</dbReference>
<sequence>MGLRPDSFTLVRVLSACVQIGDVGSGDWIDRYITGIGMARNVFVATSLVDLYAKYGNMEKARRVFDGMGEKDIVTWSSMIQGYASNGLPKEALDLFFKMLNEGLKPDRYAMVGFLCACARLGALELGDWGSNLMDRNEFLANPVLGTALVDMYAKCGSMAKAWEVFRGVKEKDRVVWNAAISGLAMNGHVKAAFGLFGQMEKFGIQPDGNTLVGLLCGCTHAGLVDDGRQFFNSMGPVFPFTPTIEHYGCMVDLLGRAGLLDEAHHLIKSMPMKANAIVWGALLGGCRLHRDTQLAEHVLKQLIALEPWNSGNYVLLSNIYSSGHKWDDAAKIRSIMNDKGIQKIPGCSWIEFNGIVHEFLVGDKSHPLSDSIYAKLGELEKALKAAGYVPKTDNVLFDIEEEEKEHFLGCHSEKLAIAFGLISTDPKHTIRVVKNLRVCGDCHEAIKLISRISGRAIIVRDNNRFHYFSEDQSSFFTNAGVDWHPNLRMEQNLITHGDLPRIVMDSYEECRGPPRLFLLDKLDVVGAGACLKRYTDPSFVKVEATSFGLPALDVQIEKKIRKVKVYGEKYKHIAWKMVMQITVKCYRLHQLFLEEPVENGHSDPAPLVKLKRRHLDGSPFDLKPGKSYMEKFLGTPSLEHEVHEVPLNPLPLQLILDNSDDSGLEIVEISTVSPVKKSSEGKESTCLSPISPQVAVKPHGHELNEEAINREITMVPDPGAGGEADESPYVIYKVATESELAVDEDEKTEASLDGDHSDDLISEVDSYMDALTIMESELETDNEYKLKTEQVFLKLILLILSHWGTTLSDDGRDSFKKGQSSFSYSDSVSNFSENTPLDSKGVVNVFPSSTVGNQSSELVMLNEKCIEEYTIPRAGEAARSLCPSDSDNLLPLSVPVANSILVETKLDEISSYSKLGPKSPDIDDNRMIIYLVSSEGCLVEDSDHEGPNMVLHTSDMADMDKKESDVSVKEVLQTDCADGIDDVILVEGKIDSPHAVILPSTKQIPCSILPEVDVDLGATLASESSDTVNPVRIDSEVVDVIAGVNSEN</sequence>
<dbReference type="InterPro" id="IPR046849">
    <property type="entry name" value="E2_motif"/>
</dbReference>
<evidence type="ECO:0000259" key="4">
    <source>
        <dbReference type="Pfam" id="PF14432"/>
    </source>
</evidence>
<evidence type="ECO:0000313" key="5">
    <source>
        <dbReference type="EMBL" id="OAY41584.1"/>
    </source>
</evidence>
<dbReference type="STRING" id="3983.A0A2C9VB48"/>
<comment type="similarity">
    <text evidence="1">Belongs to the PPR family. PCMP-H subfamily.</text>
</comment>
<name>A0A2C9VB48_MANES</name>
<dbReference type="InterPro" id="IPR032867">
    <property type="entry name" value="DYW_dom"/>
</dbReference>
<dbReference type="AlphaFoldDB" id="A0A2C9VB48"/>
<dbReference type="GO" id="GO:0030036">
    <property type="term" value="P:actin cytoskeleton organization"/>
    <property type="evidence" value="ECO:0000318"/>
    <property type="project" value="GO_Central"/>
</dbReference>
<dbReference type="GO" id="GO:2000601">
    <property type="term" value="P:positive regulation of Arp2/3 complex-mediated actin nucleation"/>
    <property type="evidence" value="ECO:0000318"/>
    <property type="project" value="GO_Central"/>
</dbReference>
<dbReference type="InterPro" id="IPR002885">
    <property type="entry name" value="PPR_rpt"/>
</dbReference>